<keyword evidence="1" id="KW-0812">Transmembrane</keyword>
<evidence type="ECO:0000313" key="3">
    <source>
        <dbReference type="Proteomes" id="UP000003494"/>
    </source>
</evidence>
<reference evidence="2" key="1">
    <citation type="submission" date="2009-04" db="EMBL/GenBank/DDBJ databases">
        <authorList>
            <person name="Weinstock G."/>
            <person name="Sodergren E."/>
            <person name="Clifton S."/>
            <person name="Fulton L."/>
            <person name="Fulton B."/>
            <person name="Courtney L."/>
            <person name="Fronick C."/>
            <person name="Harrison M."/>
            <person name="Strong C."/>
            <person name="Farmer C."/>
            <person name="Delahaunty K."/>
            <person name="Markovic C."/>
            <person name="Hall O."/>
            <person name="Minx P."/>
            <person name="Tomlinson C."/>
            <person name="Mitreva M."/>
            <person name="Nelson J."/>
            <person name="Hou S."/>
            <person name="Wollam A."/>
            <person name="Pepin K.H."/>
            <person name="Johnson M."/>
            <person name="Bhonagiri V."/>
            <person name="Nash W.E."/>
            <person name="Warren W."/>
            <person name="Chinwalla A."/>
            <person name="Mardis E.R."/>
            <person name="Wilson R.K."/>
        </authorList>
    </citation>
    <scope>NUCLEOTIDE SEQUENCE [LARGE SCALE GENOMIC DNA]</scope>
    <source>
        <strain evidence="2">DSM 14600</strain>
    </source>
</reference>
<keyword evidence="1" id="KW-0472">Membrane</keyword>
<evidence type="ECO:0000313" key="2">
    <source>
        <dbReference type="EMBL" id="EEP28804.1"/>
    </source>
</evidence>
<proteinExistence type="predicted"/>
<name>C4G851_9FIRM</name>
<keyword evidence="1" id="KW-1133">Transmembrane helix</keyword>
<accession>C4G851</accession>
<dbReference type="EMBL" id="ACIP02000001">
    <property type="protein sequence ID" value="EEP28804.1"/>
    <property type="molecule type" value="Genomic_DNA"/>
</dbReference>
<keyword evidence="3" id="KW-1185">Reference proteome</keyword>
<dbReference type="HOGENOM" id="CLU_2865383_0_0_9"/>
<organism evidence="2 3">
    <name type="scientific">Shuttleworthella satelles DSM 14600</name>
    <dbReference type="NCBI Taxonomy" id="626523"/>
    <lineage>
        <taxon>Bacteria</taxon>
        <taxon>Bacillati</taxon>
        <taxon>Bacillota</taxon>
        <taxon>Clostridia</taxon>
        <taxon>Lachnospirales</taxon>
        <taxon>Lachnospiraceae</taxon>
        <taxon>Shuttleworthella</taxon>
    </lineage>
</organism>
<feature type="transmembrane region" description="Helical" evidence="1">
    <location>
        <begin position="7"/>
        <end position="29"/>
    </location>
</feature>
<protein>
    <submittedName>
        <fullName evidence="2">Uncharacterized protein</fullName>
    </submittedName>
</protein>
<feature type="transmembrane region" description="Helical" evidence="1">
    <location>
        <begin position="35"/>
        <end position="58"/>
    </location>
</feature>
<comment type="caution">
    <text evidence="2">The sequence shown here is derived from an EMBL/GenBank/DDBJ whole genome shotgun (WGS) entry which is preliminary data.</text>
</comment>
<dbReference type="AlphaFoldDB" id="C4G851"/>
<evidence type="ECO:0000256" key="1">
    <source>
        <dbReference type="SAM" id="Phobius"/>
    </source>
</evidence>
<gene>
    <name evidence="2" type="ORF">GCWU000342_00146</name>
</gene>
<dbReference type="Proteomes" id="UP000003494">
    <property type="component" value="Unassembled WGS sequence"/>
</dbReference>
<sequence>MLSQRRFLTFLYIVSISISFTSSFSFVTFDLTLSVMTLLAFLITALSFFVSVASFYFVSSLNIP</sequence>